<dbReference type="Proteomes" id="UP001589707">
    <property type="component" value="Unassembled WGS sequence"/>
</dbReference>
<comment type="caution">
    <text evidence="2">The sequence shown here is derived from an EMBL/GenBank/DDBJ whole genome shotgun (WGS) entry which is preliminary data.</text>
</comment>
<dbReference type="RefSeq" id="WP_376841296.1">
    <property type="nucleotide sequence ID" value="NZ_JBHMAU010000075.1"/>
</dbReference>
<dbReference type="Gene3D" id="3.40.109.10">
    <property type="entry name" value="NADH Oxidase"/>
    <property type="match status" value="1"/>
</dbReference>
<dbReference type="SUPFAM" id="SSF55469">
    <property type="entry name" value="FMN-dependent nitroreductase-like"/>
    <property type="match status" value="1"/>
</dbReference>
<name>A0ABV5X4J7_9MICO</name>
<dbReference type="InterPro" id="IPR000415">
    <property type="entry name" value="Nitroreductase-like"/>
</dbReference>
<sequence>MTRPLNAAMIEGLFDIASRAPSAHNTQPWLPRLVDISEEGARIRVRTDAERTLPVTDPHGADLGLSLGCWVETCAIAAAAEGLQLRELRITGGRQDVTIEFVLAPKSAAGAGSGADPSDGTVSAQFSVAEVLARQVDRGRLRRDTAAVEAAVAEYRQLRPYAIYDRTVQGKTHSLAAAVQPAGDEQPAADAQPAGQESPVPGIAIAQVPEAVWVKAARYAQSAPFEPREAFDETLRWLRLDDRDPRYQEDGLTAATLRLPKAAARLAARMLGGDEAPDAARDRLRDMLVTAGAWSTMLPTFIAGKAPDRLALAIEARHPSAVSAQQWVLLGRELMRLWLIFARHGLRVAVESQLKDVQLPTAMLADVLRRTAPPRHGDKPVYQPFAAFSVGHSTGPVPRSPRLR</sequence>
<organism evidence="2 3">
    <name type="scientific">Brevibacterium otitidis</name>
    <dbReference type="NCBI Taxonomy" id="53364"/>
    <lineage>
        <taxon>Bacteria</taxon>
        <taxon>Bacillati</taxon>
        <taxon>Actinomycetota</taxon>
        <taxon>Actinomycetes</taxon>
        <taxon>Micrococcales</taxon>
        <taxon>Brevibacteriaceae</taxon>
        <taxon>Brevibacterium</taxon>
    </lineage>
</organism>
<evidence type="ECO:0000313" key="3">
    <source>
        <dbReference type="Proteomes" id="UP001589707"/>
    </source>
</evidence>
<protein>
    <submittedName>
        <fullName evidence="2">Uncharacterized protein</fullName>
    </submittedName>
</protein>
<keyword evidence="3" id="KW-1185">Reference proteome</keyword>
<dbReference type="EMBL" id="JBHMAU010000075">
    <property type="protein sequence ID" value="MFB9777358.1"/>
    <property type="molecule type" value="Genomic_DNA"/>
</dbReference>
<proteinExistence type="predicted"/>
<reference evidence="2 3" key="1">
    <citation type="submission" date="2024-09" db="EMBL/GenBank/DDBJ databases">
        <authorList>
            <person name="Sun Q."/>
            <person name="Mori K."/>
        </authorList>
    </citation>
    <scope>NUCLEOTIDE SEQUENCE [LARGE SCALE GENOMIC DNA]</scope>
    <source>
        <strain evidence="2 3">JCM 11683</strain>
    </source>
</reference>
<gene>
    <name evidence="2" type="ORF">ACFFN1_13270</name>
</gene>
<accession>A0ABV5X4J7</accession>
<evidence type="ECO:0000256" key="1">
    <source>
        <dbReference type="SAM" id="MobiDB-lite"/>
    </source>
</evidence>
<evidence type="ECO:0000313" key="2">
    <source>
        <dbReference type="EMBL" id="MFB9777358.1"/>
    </source>
</evidence>
<feature type="region of interest" description="Disordered" evidence="1">
    <location>
        <begin position="180"/>
        <end position="199"/>
    </location>
</feature>